<dbReference type="eggNOG" id="ENOG502ZC4J">
    <property type="taxonomic scope" value="Bacteria"/>
</dbReference>
<dbReference type="AlphaFoldDB" id="U3PC83"/>
<accession>U3PC83</accession>
<proteinExistence type="predicted"/>
<reference evidence="1 2" key="1">
    <citation type="journal article" date="2013" name="Genome Announc.">
        <title>Complete Genome Sequence of Leifsonia xyli subsp. cynodontis Strain DSM46306, a Gram-Positive Bacterial Pathogen of Grasses.</title>
        <authorList>
            <person name="Monteiro-Vitorello C.B."/>
            <person name="Zerillo M.M."/>
            <person name="Van Sluys M.A."/>
            <person name="Camargo L.E."/>
            <person name="Kitajima J.P."/>
        </authorList>
    </citation>
    <scope>NUCLEOTIDE SEQUENCE [LARGE SCALE GENOMIC DNA]</scope>
    <source>
        <strain evidence="1 2">DSM 46306</strain>
    </source>
</reference>
<evidence type="ECO:0000313" key="2">
    <source>
        <dbReference type="Proteomes" id="UP000016743"/>
    </source>
</evidence>
<dbReference type="KEGG" id="lxy:O159_10200"/>
<gene>
    <name evidence="1" type="ORF">O159_10200</name>
</gene>
<evidence type="ECO:0008006" key="3">
    <source>
        <dbReference type="Google" id="ProtNLM"/>
    </source>
</evidence>
<evidence type="ECO:0000313" key="1">
    <source>
        <dbReference type="EMBL" id="AGW41133.1"/>
    </source>
</evidence>
<dbReference type="EMBL" id="CP006734">
    <property type="protein sequence ID" value="AGW41133.1"/>
    <property type="molecule type" value="Genomic_DNA"/>
</dbReference>
<dbReference type="PATRIC" id="fig|1389489.3.peg.982"/>
<dbReference type="RefSeq" id="WP_021754577.1">
    <property type="nucleotide sequence ID" value="NC_022438.1"/>
</dbReference>
<dbReference type="STRING" id="1389489.O159_10200"/>
<protein>
    <recommendedName>
        <fullName evidence="3">DUF2004 domain-containing protein</fullName>
    </recommendedName>
</protein>
<keyword evidence="2" id="KW-1185">Reference proteome</keyword>
<name>U3PC83_LEIXC</name>
<organism evidence="1 2">
    <name type="scientific">Leifsonia xyli subsp. cynodontis DSM 46306</name>
    <dbReference type="NCBI Taxonomy" id="1389489"/>
    <lineage>
        <taxon>Bacteria</taxon>
        <taxon>Bacillati</taxon>
        <taxon>Actinomycetota</taxon>
        <taxon>Actinomycetes</taxon>
        <taxon>Micrococcales</taxon>
        <taxon>Microbacteriaceae</taxon>
        <taxon>Leifsonia</taxon>
    </lineage>
</organism>
<dbReference type="HOGENOM" id="CLU_1600819_0_0_11"/>
<sequence length="166" mass="17984">MAIEHDFFGLIDETASGGLVWEDTVELADQAVGLELRVERESTVTEDALDAAAALIQRLDGFDARARDALIAELSSRQSATTSYIDEHVDRMGETLLDLLVHNSGDIAVDVLRSLQLLRVVVQPGAAGEEEVFATFDYAIDAEETDTVLTVSFDVRGDVVAVETQS</sequence>
<dbReference type="OrthoDB" id="5120701at2"/>
<dbReference type="Proteomes" id="UP000016743">
    <property type="component" value="Chromosome"/>
</dbReference>